<dbReference type="AlphaFoldDB" id="A0A367JIE9"/>
<evidence type="ECO:0000256" key="4">
    <source>
        <dbReference type="ARBA" id="ARBA00022989"/>
    </source>
</evidence>
<feature type="transmembrane region" description="Helical" evidence="7">
    <location>
        <begin position="166"/>
        <end position="185"/>
    </location>
</feature>
<evidence type="ECO:0000256" key="7">
    <source>
        <dbReference type="SAM" id="Phobius"/>
    </source>
</evidence>
<evidence type="ECO:0000313" key="8">
    <source>
        <dbReference type="EMBL" id="RCH89649.1"/>
    </source>
</evidence>
<feature type="transmembrane region" description="Helical" evidence="7">
    <location>
        <begin position="6"/>
        <end position="30"/>
    </location>
</feature>
<dbReference type="OrthoDB" id="531329at2759"/>
<name>A0A367JIE9_RHIAZ</name>
<dbReference type="Proteomes" id="UP000252139">
    <property type="component" value="Unassembled WGS sequence"/>
</dbReference>
<dbReference type="GO" id="GO:0003954">
    <property type="term" value="F:NADH dehydrogenase activity"/>
    <property type="evidence" value="ECO:0007669"/>
    <property type="project" value="TreeGrafter"/>
</dbReference>
<feature type="transmembrane region" description="Helical" evidence="7">
    <location>
        <begin position="62"/>
        <end position="90"/>
    </location>
</feature>
<evidence type="ECO:0000256" key="2">
    <source>
        <dbReference type="ARBA" id="ARBA00010535"/>
    </source>
</evidence>
<evidence type="ECO:0000313" key="9">
    <source>
        <dbReference type="Proteomes" id="UP000252139"/>
    </source>
</evidence>
<dbReference type="PANTHER" id="PTHR11432">
    <property type="entry name" value="NADH DEHYDROGENASE SUBUNIT 1"/>
    <property type="match status" value="1"/>
</dbReference>
<evidence type="ECO:0000256" key="3">
    <source>
        <dbReference type="ARBA" id="ARBA00022692"/>
    </source>
</evidence>
<dbReference type="GO" id="GO:0009060">
    <property type="term" value="P:aerobic respiration"/>
    <property type="evidence" value="ECO:0007669"/>
    <property type="project" value="TreeGrafter"/>
</dbReference>
<dbReference type="EMBL" id="PJQL01001249">
    <property type="protein sequence ID" value="RCH89649.1"/>
    <property type="molecule type" value="Genomic_DNA"/>
</dbReference>
<accession>A0A367JIE9</accession>
<comment type="similarity">
    <text evidence="2 6">Belongs to the complex I subunit 1 family.</text>
</comment>
<keyword evidence="8" id="KW-0830">Ubiquinone</keyword>
<keyword evidence="4 7" id="KW-1133">Transmembrane helix</keyword>
<evidence type="ECO:0000256" key="6">
    <source>
        <dbReference type="RuleBase" id="RU000471"/>
    </source>
</evidence>
<keyword evidence="5 7" id="KW-0472">Membrane</keyword>
<feature type="transmembrane region" description="Helical" evidence="7">
    <location>
        <begin position="138"/>
        <end position="160"/>
    </location>
</feature>
<keyword evidence="3 6" id="KW-0812">Transmembrane</keyword>
<dbReference type="PROSITE" id="PS00668">
    <property type="entry name" value="COMPLEX1_ND1_2"/>
    <property type="match status" value="1"/>
</dbReference>
<sequence>MAILTSLYNLLEVLIVLVPILLAVAFMTIIERKVLAAMQRRVGPNKLVVKETVIPAHATVSLFYLAPIITLVFSLLGWAVIPFGAGLTIFDFSMGILYTLAISSIGIYGTLFAGWSANSKYAFLGSLRSTAQMISYELVLSSTILTVIFMTGSFNITTIIEHQESIWFVIPMLPVFIVFLISALAETNRTPFDLPEAESELVAGFFTEHSGGYNMPELFINDTFVNLQSIVLVPIVDIGVAEVQFLLGLR</sequence>
<organism evidence="8 9">
    <name type="scientific">Rhizopus azygosporus</name>
    <name type="common">Rhizopus microsporus var. azygosporus</name>
    <dbReference type="NCBI Taxonomy" id="86630"/>
    <lineage>
        <taxon>Eukaryota</taxon>
        <taxon>Fungi</taxon>
        <taxon>Fungi incertae sedis</taxon>
        <taxon>Mucoromycota</taxon>
        <taxon>Mucoromycotina</taxon>
        <taxon>Mucoromycetes</taxon>
        <taxon>Mucorales</taxon>
        <taxon>Mucorineae</taxon>
        <taxon>Rhizopodaceae</taxon>
        <taxon>Rhizopus</taxon>
    </lineage>
</organism>
<comment type="caution">
    <text evidence="8">The sequence shown here is derived from an EMBL/GenBank/DDBJ whole genome shotgun (WGS) entry which is preliminary data.</text>
</comment>
<evidence type="ECO:0000256" key="1">
    <source>
        <dbReference type="ARBA" id="ARBA00004141"/>
    </source>
</evidence>
<dbReference type="InterPro" id="IPR018086">
    <property type="entry name" value="NADH_UbQ_OxRdtase_su1_CS"/>
</dbReference>
<keyword evidence="6" id="KW-0520">NAD</keyword>
<dbReference type="Pfam" id="PF00146">
    <property type="entry name" value="NADHdh"/>
    <property type="match status" value="1"/>
</dbReference>
<reference evidence="8 9" key="1">
    <citation type="journal article" date="2018" name="G3 (Bethesda)">
        <title>Phylogenetic and Phylogenomic Definition of Rhizopus Species.</title>
        <authorList>
            <person name="Gryganskyi A.P."/>
            <person name="Golan J."/>
            <person name="Dolatabadi S."/>
            <person name="Mondo S."/>
            <person name="Robb S."/>
            <person name="Idnurm A."/>
            <person name="Muszewska A."/>
            <person name="Steczkiewicz K."/>
            <person name="Masonjones S."/>
            <person name="Liao H.L."/>
            <person name="Gajdeczka M.T."/>
            <person name="Anike F."/>
            <person name="Vuek A."/>
            <person name="Anishchenko I.M."/>
            <person name="Voigt K."/>
            <person name="de Hoog G.S."/>
            <person name="Smith M.E."/>
            <person name="Heitman J."/>
            <person name="Vilgalys R."/>
            <person name="Stajich J.E."/>
        </authorList>
    </citation>
    <scope>NUCLEOTIDE SEQUENCE [LARGE SCALE GENOMIC DNA]</scope>
    <source>
        <strain evidence="8 9">CBS 357.93</strain>
    </source>
</reference>
<gene>
    <name evidence="8" type="primary">NAD1</name>
    <name evidence="8" type="ORF">CU097_011190</name>
</gene>
<protein>
    <submittedName>
        <fullName evidence="8">NADH:ubiquinone dehydrogenase subunit 1</fullName>
    </submittedName>
</protein>
<dbReference type="InterPro" id="IPR001694">
    <property type="entry name" value="NADH_UbQ_OxRdtase_su1/FPO"/>
</dbReference>
<evidence type="ECO:0000256" key="5">
    <source>
        <dbReference type="ARBA" id="ARBA00023136"/>
    </source>
</evidence>
<dbReference type="STRING" id="86630.A0A367JIE9"/>
<dbReference type="PANTHER" id="PTHR11432:SF3">
    <property type="entry name" value="NADH-UBIQUINONE OXIDOREDUCTASE CHAIN 1"/>
    <property type="match status" value="1"/>
</dbReference>
<keyword evidence="9" id="KW-1185">Reference proteome</keyword>
<comment type="subcellular location">
    <subcellularLocation>
        <location evidence="1">Membrane</location>
        <topology evidence="1">Multi-pass membrane protein</topology>
    </subcellularLocation>
    <subcellularLocation>
        <location evidence="6">Mitochondrion inner membrane</location>
        <topology evidence="6">Multi-pass membrane protein</topology>
    </subcellularLocation>
</comment>
<dbReference type="GO" id="GO:0005743">
    <property type="term" value="C:mitochondrial inner membrane"/>
    <property type="evidence" value="ECO:0007669"/>
    <property type="project" value="UniProtKB-SubCell"/>
</dbReference>
<proteinExistence type="inferred from homology"/>
<feature type="transmembrane region" description="Helical" evidence="7">
    <location>
        <begin position="96"/>
        <end position="117"/>
    </location>
</feature>